<dbReference type="AlphaFoldDB" id="A0A3N2Q5Q3"/>
<dbReference type="Proteomes" id="UP000272025">
    <property type="component" value="Unassembled WGS sequence"/>
</dbReference>
<evidence type="ECO:0000313" key="2">
    <source>
        <dbReference type="Proteomes" id="UP000272025"/>
    </source>
</evidence>
<organism evidence="1 2">
    <name type="scientific">Sodiomyces alkalinus (strain CBS 110278 / VKM F-3762 / F11)</name>
    <name type="common">Alkaliphilic filamentous fungus</name>
    <dbReference type="NCBI Taxonomy" id="1314773"/>
    <lineage>
        <taxon>Eukaryota</taxon>
        <taxon>Fungi</taxon>
        <taxon>Dikarya</taxon>
        <taxon>Ascomycota</taxon>
        <taxon>Pezizomycotina</taxon>
        <taxon>Sordariomycetes</taxon>
        <taxon>Hypocreomycetidae</taxon>
        <taxon>Glomerellales</taxon>
        <taxon>Plectosphaerellaceae</taxon>
        <taxon>Sodiomyces</taxon>
    </lineage>
</organism>
<proteinExistence type="predicted"/>
<keyword evidence="2" id="KW-1185">Reference proteome</keyword>
<accession>A0A3N2Q5Q3</accession>
<dbReference type="RefSeq" id="XP_028469833.1">
    <property type="nucleotide sequence ID" value="XM_028615463.1"/>
</dbReference>
<dbReference type="EMBL" id="ML119051">
    <property type="protein sequence ID" value="ROT42027.1"/>
    <property type="molecule type" value="Genomic_DNA"/>
</dbReference>
<protein>
    <submittedName>
        <fullName evidence="1">Uncharacterized protein</fullName>
    </submittedName>
</protein>
<sequence>MSASPRGCCACSHCALWHQLDDMQIFPYLFRDGKQMIRPMDQWRHRFLALSVHICTEYGYAAGLFLQLDDAYPAARLRTHRPDTRDLPIFRGLPQVCFPLSPRISSSWMELAFVPSPFPTCANIAPPVRPASFCLKLSFEPLSGIAEIPVAFD</sequence>
<evidence type="ECO:0000313" key="1">
    <source>
        <dbReference type="EMBL" id="ROT42027.1"/>
    </source>
</evidence>
<dbReference type="GeneID" id="39583940"/>
<gene>
    <name evidence="1" type="ORF">SODALDRAFT_5394</name>
</gene>
<reference evidence="1 2" key="1">
    <citation type="journal article" date="2018" name="Mol. Ecol.">
        <title>The obligate alkalophilic soda-lake fungus Sodiomyces alkalinus has shifted to a protein diet.</title>
        <authorList>
            <person name="Grum-Grzhimaylo A.A."/>
            <person name="Falkoski D.L."/>
            <person name="van den Heuvel J."/>
            <person name="Valero-Jimenez C.A."/>
            <person name="Min B."/>
            <person name="Choi I.G."/>
            <person name="Lipzen A."/>
            <person name="Daum C.G."/>
            <person name="Aanen D.K."/>
            <person name="Tsang A."/>
            <person name="Henrissat B."/>
            <person name="Bilanenko E.N."/>
            <person name="de Vries R.P."/>
            <person name="van Kan J.A.L."/>
            <person name="Grigoriev I.V."/>
            <person name="Debets A.J.M."/>
        </authorList>
    </citation>
    <scope>NUCLEOTIDE SEQUENCE [LARGE SCALE GENOMIC DNA]</scope>
    <source>
        <strain evidence="1 2">F11</strain>
    </source>
</reference>
<name>A0A3N2Q5Q3_SODAK</name>